<reference evidence="2 3" key="1">
    <citation type="journal article" date="2020" name="IScience">
        <title>Genome Sequencing of the Endangered Kingdonia uniflora (Circaeasteraceae, Ranunculales) Reveals Potential Mechanisms of Evolutionary Specialization.</title>
        <authorList>
            <person name="Sun Y."/>
            <person name="Deng T."/>
            <person name="Zhang A."/>
            <person name="Moore M.J."/>
            <person name="Landis J.B."/>
            <person name="Lin N."/>
            <person name="Zhang H."/>
            <person name="Zhang X."/>
            <person name="Huang J."/>
            <person name="Zhang X."/>
            <person name="Sun H."/>
            <person name="Wang H."/>
        </authorList>
    </citation>
    <scope>NUCLEOTIDE SEQUENCE [LARGE SCALE GENOMIC DNA]</scope>
    <source>
        <strain evidence="2">TB1705</strain>
        <tissue evidence="2">Leaf</tissue>
    </source>
</reference>
<proteinExistence type="predicted"/>
<dbReference type="OrthoDB" id="61815at2759"/>
<comment type="caution">
    <text evidence="2">The sequence shown here is derived from an EMBL/GenBank/DDBJ whole genome shotgun (WGS) entry which is preliminary data.</text>
</comment>
<accession>A0A7J7L9N6</accession>
<feature type="region of interest" description="Disordered" evidence="1">
    <location>
        <begin position="122"/>
        <end position="157"/>
    </location>
</feature>
<evidence type="ECO:0000256" key="1">
    <source>
        <dbReference type="SAM" id="MobiDB-lite"/>
    </source>
</evidence>
<dbReference type="Proteomes" id="UP000541444">
    <property type="component" value="Unassembled WGS sequence"/>
</dbReference>
<sequence length="185" mass="20416">MRSENLKPNSKVIVSSISEGSSTSGRSVENSEVRGTVVAEVPVVAHFVVEERMEIGGENVTFFKYPDNIDVGKKFSKYKKDLAGKWGDYVINSGGNECSTVLSYPTEWNVFDDLDSFDTTNGLAQAPTKPKPIKKKPASTSYKQHMKPVKKKDRSWRVGNDGGDGMPVVRVFQKPVNMGLVKARV</sequence>
<protein>
    <submittedName>
        <fullName evidence="2">Uncharacterized protein</fullName>
    </submittedName>
</protein>
<gene>
    <name evidence="2" type="ORF">GIB67_021470</name>
</gene>
<name>A0A7J7L9N6_9MAGN</name>
<evidence type="ECO:0000313" key="3">
    <source>
        <dbReference type="Proteomes" id="UP000541444"/>
    </source>
</evidence>
<evidence type="ECO:0000313" key="2">
    <source>
        <dbReference type="EMBL" id="KAF6139260.1"/>
    </source>
</evidence>
<dbReference type="EMBL" id="JACGCM010002501">
    <property type="protein sequence ID" value="KAF6139260.1"/>
    <property type="molecule type" value="Genomic_DNA"/>
</dbReference>
<feature type="compositionally biased region" description="Basic residues" evidence="1">
    <location>
        <begin position="144"/>
        <end position="154"/>
    </location>
</feature>
<keyword evidence="3" id="KW-1185">Reference proteome</keyword>
<organism evidence="2 3">
    <name type="scientific">Kingdonia uniflora</name>
    <dbReference type="NCBI Taxonomy" id="39325"/>
    <lineage>
        <taxon>Eukaryota</taxon>
        <taxon>Viridiplantae</taxon>
        <taxon>Streptophyta</taxon>
        <taxon>Embryophyta</taxon>
        <taxon>Tracheophyta</taxon>
        <taxon>Spermatophyta</taxon>
        <taxon>Magnoliopsida</taxon>
        <taxon>Ranunculales</taxon>
        <taxon>Circaeasteraceae</taxon>
        <taxon>Kingdonia</taxon>
    </lineage>
</organism>
<dbReference type="AlphaFoldDB" id="A0A7J7L9N6"/>